<evidence type="ECO:0000313" key="3">
    <source>
        <dbReference type="Proteomes" id="UP000247498"/>
    </source>
</evidence>
<dbReference type="SUPFAM" id="SSF52833">
    <property type="entry name" value="Thioredoxin-like"/>
    <property type="match status" value="1"/>
</dbReference>
<dbReference type="STRING" id="307507.A0A2V0PRX8"/>
<dbReference type="EMBL" id="BDRX01000213">
    <property type="protein sequence ID" value="GBG00338.1"/>
    <property type="molecule type" value="Genomic_DNA"/>
</dbReference>
<name>A0A2V0PRX8_9CHLO</name>
<dbReference type="Proteomes" id="UP000247498">
    <property type="component" value="Unassembled WGS sequence"/>
</dbReference>
<keyword evidence="1" id="KW-0472">Membrane</keyword>
<dbReference type="FunCoup" id="A0A2V0PRX8">
    <property type="interactions" value="1480"/>
</dbReference>
<protein>
    <recommendedName>
        <fullName evidence="4">Thioredoxin domain-containing protein</fullName>
    </recommendedName>
</protein>
<dbReference type="Gene3D" id="3.40.30.10">
    <property type="entry name" value="Glutaredoxin"/>
    <property type="match status" value="1"/>
</dbReference>
<keyword evidence="1" id="KW-0812">Transmembrane</keyword>
<accession>A0A2V0PRX8</accession>
<comment type="caution">
    <text evidence="2">The sequence shown here is derived from an EMBL/GenBank/DDBJ whole genome shotgun (WGS) entry which is preliminary data.</text>
</comment>
<proteinExistence type="predicted"/>
<evidence type="ECO:0000313" key="2">
    <source>
        <dbReference type="EMBL" id="GBG00338.1"/>
    </source>
</evidence>
<dbReference type="AlphaFoldDB" id="A0A2V0PRX8"/>
<keyword evidence="3" id="KW-1185">Reference proteome</keyword>
<dbReference type="InterPro" id="IPR036249">
    <property type="entry name" value="Thioredoxin-like_sf"/>
</dbReference>
<dbReference type="InParanoid" id="A0A2V0PRX8"/>
<evidence type="ECO:0008006" key="4">
    <source>
        <dbReference type="Google" id="ProtNLM"/>
    </source>
</evidence>
<sequence>MPRWVSGYYAANAALLASYAAVRLVLAPRLLEGGASAAAAAAPGRSITTIEELRQWEKQVLLALAAIVTFKLWRRRSWDHAAAQVFTYAKLVLALLVFVISPGLLAWYCLAFWAVYALLPQPIIDLAASGSVTALTPTTLKEASLATDAAWMVFFYTQSHGTSVAAAPVFLQVADEFASSKLRFGTFDVCVFPRAAMEAKLNTNTWSNQLPTVVLYEKGREWARLPPAEAINNPSKPNNYTRSDIIRLFKLEERFARPLDAAGTSAGAAKTR</sequence>
<dbReference type="OrthoDB" id="20229at2759"/>
<evidence type="ECO:0000256" key="1">
    <source>
        <dbReference type="SAM" id="Phobius"/>
    </source>
</evidence>
<keyword evidence="1" id="KW-1133">Transmembrane helix</keyword>
<feature type="transmembrane region" description="Helical" evidence="1">
    <location>
        <begin position="93"/>
        <end position="119"/>
    </location>
</feature>
<gene>
    <name evidence="2" type="ORF">Rsub_13070</name>
</gene>
<reference evidence="2 3" key="1">
    <citation type="journal article" date="2018" name="Sci. Rep.">
        <title>Raphidocelis subcapitata (=Pseudokirchneriella subcapitata) provides an insight into genome evolution and environmental adaptations in the Sphaeropleales.</title>
        <authorList>
            <person name="Suzuki S."/>
            <person name="Yamaguchi H."/>
            <person name="Nakajima N."/>
            <person name="Kawachi M."/>
        </authorList>
    </citation>
    <scope>NUCLEOTIDE SEQUENCE [LARGE SCALE GENOMIC DNA]</scope>
    <source>
        <strain evidence="2 3">NIES-35</strain>
    </source>
</reference>
<organism evidence="2 3">
    <name type="scientific">Raphidocelis subcapitata</name>
    <dbReference type="NCBI Taxonomy" id="307507"/>
    <lineage>
        <taxon>Eukaryota</taxon>
        <taxon>Viridiplantae</taxon>
        <taxon>Chlorophyta</taxon>
        <taxon>core chlorophytes</taxon>
        <taxon>Chlorophyceae</taxon>
        <taxon>CS clade</taxon>
        <taxon>Sphaeropleales</taxon>
        <taxon>Selenastraceae</taxon>
        <taxon>Raphidocelis</taxon>
    </lineage>
</organism>